<evidence type="ECO:0000313" key="1">
    <source>
        <dbReference type="EMBL" id="GAA4141399.1"/>
    </source>
</evidence>
<dbReference type="Pfam" id="PF17170">
    <property type="entry name" value="DUF5128"/>
    <property type="match status" value="1"/>
</dbReference>
<evidence type="ECO:0008006" key="3">
    <source>
        <dbReference type="Google" id="ProtNLM"/>
    </source>
</evidence>
<name>A0ABP7YU35_9SPHI</name>
<evidence type="ECO:0000313" key="2">
    <source>
        <dbReference type="Proteomes" id="UP001500101"/>
    </source>
</evidence>
<organism evidence="1 2">
    <name type="scientific">Sphingobacterium kyonggiense</name>
    <dbReference type="NCBI Taxonomy" id="714075"/>
    <lineage>
        <taxon>Bacteria</taxon>
        <taxon>Pseudomonadati</taxon>
        <taxon>Bacteroidota</taxon>
        <taxon>Sphingobacteriia</taxon>
        <taxon>Sphingobacteriales</taxon>
        <taxon>Sphingobacteriaceae</taxon>
        <taxon>Sphingobacterium</taxon>
    </lineage>
</organism>
<proteinExistence type="predicted"/>
<sequence length="387" mass="45292">MNKMKPRFLLPFIGILLIYFSANAQLIHYSSDIPKEKIRIIPEQMYGGNVSESLSELTYIELETGGERVLEKPGELIFIYDRIALLDNNEGVFYLYNQQGKLIKVIEKIDGIKIKNQMLFYELIKEGNHFVGLASDYKVKIDKEGNIIEKDLNYKYKNQKKSIELNKVAFEYDIPARSTDTVPRHALTRNGKLLVNYNLKYKINQSYYEGKTLIKINDSLGFVVFPIPYTIMALNEKGVSKVYEFIFPAVNSIDTSEYGMFENNVKLYDFVDHYPHKIHAFGRILNDKNYLYFYMANSYFQKWVAFDQKNNKFISLVDIVPDKSNDFLNILNREDLYTDGSLLYTFIYPDEIAVAKIKSKEEKHVMRKKYADLEKSKNPILVRFKLK</sequence>
<reference evidence="2" key="1">
    <citation type="journal article" date="2019" name="Int. J. Syst. Evol. Microbiol.">
        <title>The Global Catalogue of Microorganisms (GCM) 10K type strain sequencing project: providing services to taxonomists for standard genome sequencing and annotation.</title>
        <authorList>
            <consortium name="The Broad Institute Genomics Platform"/>
            <consortium name="The Broad Institute Genome Sequencing Center for Infectious Disease"/>
            <person name="Wu L."/>
            <person name="Ma J."/>
        </authorList>
    </citation>
    <scope>NUCLEOTIDE SEQUENCE [LARGE SCALE GENOMIC DNA]</scope>
    <source>
        <strain evidence="2">JCM 16704</strain>
    </source>
</reference>
<comment type="caution">
    <text evidence="1">The sequence shown here is derived from an EMBL/GenBank/DDBJ whole genome shotgun (WGS) entry which is preliminary data.</text>
</comment>
<dbReference type="Proteomes" id="UP001500101">
    <property type="component" value="Unassembled WGS sequence"/>
</dbReference>
<accession>A0ABP7YU35</accession>
<gene>
    <name evidence="1" type="ORF">GCM10022216_21420</name>
</gene>
<keyword evidence="2" id="KW-1185">Reference proteome</keyword>
<protein>
    <recommendedName>
        <fullName evidence="3">6-bladed beta-propeller protein</fullName>
    </recommendedName>
</protein>
<dbReference type="EMBL" id="BAAAZI010000009">
    <property type="protein sequence ID" value="GAA4141399.1"/>
    <property type="molecule type" value="Genomic_DNA"/>
</dbReference>